<dbReference type="Proteomes" id="UP000411588">
    <property type="component" value="Unassembled WGS sequence"/>
</dbReference>
<evidence type="ECO:0000313" key="3">
    <source>
        <dbReference type="EMBL" id="CDT58405.1"/>
    </source>
</evidence>
<dbReference type="EMBL" id="LK933271">
    <property type="protein sequence ID" value="CDT58405.1"/>
    <property type="molecule type" value="Genomic_DNA"/>
</dbReference>
<dbReference type="EMBL" id="CAADAN010000012">
    <property type="protein sequence ID" value="VFD34326.1"/>
    <property type="molecule type" value="Genomic_DNA"/>
</dbReference>
<protein>
    <submittedName>
        <fullName evidence="4">Alkaline phosphatase family protein</fullName>
    </submittedName>
    <submittedName>
        <fullName evidence="1 7">Nucleotide pyrophosphatase</fullName>
        <ecNumber evidence="1 7">3.6.1.9</ecNumber>
    </submittedName>
    <submittedName>
        <fullName evidence="6">Phosphonoacetate hydrolase</fullName>
    </submittedName>
    <submittedName>
        <fullName evidence="2">Type I phosphodiesterase / nucleotide pyrophosphatase</fullName>
    </submittedName>
</protein>
<evidence type="ECO:0000313" key="9">
    <source>
        <dbReference type="Proteomes" id="UP000411588"/>
    </source>
</evidence>
<sequence>MTKVIVLSVDSLFEKDLEFVKNLPNFKSILENCSIVKNINCVYPTLTYPCHTSMVTGVYPKKHGIYHNEKFDPNKENKDWYWYSKDIKAKTIIDVAKENNLTTSSVLWPVMGANPNIDYNIAEIWAPSREDDPRETFERSSSKVIMDGIYNRHCHYIDWKLEPNMDLFGVNCSVDIIKEYKPDLMLIHLATLDHTRHNYGLFNDEVDKALKMNDKWLGDIIQATKDAGTYKDTNFIILGDHGHLRVDKVINPNVLLKSNGFIKVENGEVKDFDAYVNSSGISAQIIVNNLDRLTELRELLEEFKEELFIENIFTKEEASNLGLEGDFEMVIEGLEGISFGNDFEGSIIKDSDIKDYKFAVATHGHLPTKGNRPPFIAFGPNIKGGVVIEEGDLRAHAATILKMFNLKLDGVEKEAFDFIM</sequence>
<accession>A0A031WE36</accession>
<evidence type="ECO:0000313" key="8">
    <source>
        <dbReference type="Proteomes" id="UP000189137"/>
    </source>
</evidence>
<reference evidence="6 8" key="2">
    <citation type="submission" date="2017-02" db="EMBL/GenBank/DDBJ databases">
        <authorList>
            <consortium name="Pathogen Informatics"/>
        </authorList>
    </citation>
    <scope>NUCLEOTIDE SEQUENCE [LARGE SCALE GENOMIC DNA]</scope>
    <source>
        <strain evidence="9">clo34</strain>
        <strain evidence="7">Clo34</strain>
        <strain evidence="6 8">VRECD0157</strain>
    </source>
</reference>
<dbReference type="EMBL" id="FUPS01000018">
    <property type="protein sequence ID" value="SJT16456.1"/>
    <property type="molecule type" value="Genomic_DNA"/>
</dbReference>
<proteinExistence type="predicted"/>
<dbReference type="EMBL" id="DAEQIJ010000013">
    <property type="protein sequence ID" value="HBH2620935.1"/>
    <property type="molecule type" value="Genomic_DNA"/>
</dbReference>
<gene>
    <name evidence="3" type="ORF">BN1095_580049</name>
    <name evidence="1" type="ORF">BN1096_750024</name>
    <name evidence="2" type="ORF">BN1097_750024</name>
    <name evidence="4" type="ORF">KRM00_001575</name>
    <name evidence="5" type="ORF">KRQ00_002716</name>
    <name evidence="7" type="ORF">SAMEA1402399_03055</name>
    <name evidence="6" type="ORF">SAMEA3375112_03847</name>
</gene>
<evidence type="ECO:0000313" key="2">
    <source>
        <dbReference type="EMBL" id="CDS89879.1"/>
    </source>
</evidence>
<evidence type="ECO:0000313" key="5">
    <source>
        <dbReference type="EMBL" id="HBH2620935.1"/>
    </source>
</evidence>
<dbReference type="PANTHER" id="PTHR10151">
    <property type="entry name" value="ECTONUCLEOTIDE PYROPHOSPHATASE/PHOSPHODIESTERASE"/>
    <property type="match status" value="1"/>
</dbReference>
<dbReference type="Proteomes" id="UP000878956">
    <property type="component" value="Unassembled WGS sequence"/>
</dbReference>
<reference evidence="1" key="1">
    <citation type="submission" date="2014-07" db="EMBL/GenBank/DDBJ databases">
        <authorList>
            <person name="Monot Marc"/>
        </authorList>
    </citation>
    <scope>NUCLEOTIDE SEQUENCE</scope>
    <source>
        <strain evidence="3">7032989</strain>
        <strain evidence="2">7032994</strain>
    </source>
</reference>
<reference evidence="4" key="4">
    <citation type="submission" date="2021-06" db="EMBL/GenBank/DDBJ databases">
        <authorList>
            <consortium name="NCBI Pathogen Detection Project"/>
        </authorList>
    </citation>
    <scope>NUCLEOTIDE SEQUENCE</scope>
    <source>
        <strain evidence="5">Clostridioides</strain>
        <strain evidence="4">HN1000</strain>
    </source>
</reference>
<keyword evidence="1" id="KW-0378">Hydrolase</keyword>
<evidence type="ECO:0000313" key="7">
    <source>
        <dbReference type="EMBL" id="VFD34326.1"/>
    </source>
</evidence>
<dbReference type="GeneID" id="66355870"/>
<dbReference type="InterPro" id="IPR002591">
    <property type="entry name" value="Phosphodiest/P_Trfase"/>
</dbReference>
<dbReference type="PATRIC" id="fig|1496.1373.peg.1500"/>
<dbReference type="EMBL" id="LK932415">
    <property type="protein sequence ID" value="CDS89879.1"/>
    <property type="molecule type" value="Genomic_DNA"/>
</dbReference>
<evidence type="ECO:0000313" key="6">
    <source>
        <dbReference type="EMBL" id="SJT16456.1"/>
    </source>
</evidence>
<dbReference type="RefSeq" id="WP_009903752.1">
    <property type="nucleotide sequence ID" value="NZ_AP025558.1"/>
</dbReference>
<dbReference type="Gene3D" id="3.40.720.10">
    <property type="entry name" value="Alkaline Phosphatase, subunit A"/>
    <property type="match status" value="1"/>
</dbReference>
<dbReference type="AlphaFoldDB" id="A0A031WE36"/>
<organism evidence="1">
    <name type="scientific">Clostridioides difficile</name>
    <name type="common">Peptoclostridium difficile</name>
    <dbReference type="NCBI Taxonomy" id="1496"/>
    <lineage>
        <taxon>Bacteria</taxon>
        <taxon>Bacillati</taxon>
        <taxon>Bacillota</taxon>
        <taxon>Clostridia</taxon>
        <taxon>Peptostreptococcales</taxon>
        <taxon>Peptostreptococcaceae</taxon>
        <taxon>Clostridioides</taxon>
    </lineage>
</organism>
<evidence type="ECO:0000313" key="4">
    <source>
        <dbReference type="EMBL" id="HBH1542097.1"/>
    </source>
</evidence>
<dbReference type="Pfam" id="PF01663">
    <property type="entry name" value="Phosphodiest"/>
    <property type="match status" value="1"/>
</dbReference>
<evidence type="ECO:0000313" key="1">
    <source>
        <dbReference type="EMBL" id="CDS89685.1"/>
    </source>
</evidence>
<dbReference type="Proteomes" id="UP000189137">
    <property type="component" value="Unassembled WGS sequence"/>
</dbReference>
<dbReference type="Proteomes" id="UP000879542">
    <property type="component" value="Unassembled WGS sequence"/>
</dbReference>
<dbReference type="PANTHER" id="PTHR10151:SF120">
    <property type="entry name" value="BIS(5'-ADENOSYL)-TRIPHOSPHATASE"/>
    <property type="match status" value="1"/>
</dbReference>
<dbReference type="GO" id="GO:0047429">
    <property type="term" value="F:nucleoside triphosphate diphosphatase activity"/>
    <property type="evidence" value="ECO:0007669"/>
    <property type="project" value="UniProtKB-EC"/>
</dbReference>
<dbReference type="SUPFAM" id="SSF53649">
    <property type="entry name" value="Alkaline phosphatase-like"/>
    <property type="match status" value="1"/>
</dbReference>
<dbReference type="EMBL" id="LK932530">
    <property type="protein sequence ID" value="CDS89685.1"/>
    <property type="molecule type" value="Genomic_DNA"/>
</dbReference>
<dbReference type="CDD" id="cd16018">
    <property type="entry name" value="Enpp"/>
    <property type="match status" value="1"/>
</dbReference>
<dbReference type="EC" id="3.6.1.9" evidence="1 7"/>
<dbReference type="EMBL" id="DAEPXK010000012">
    <property type="protein sequence ID" value="HBH1542097.1"/>
    <property type="molecule type" value="Genomic_DNA"/>
</dbReference>
<reference evidence="4" key="3">
    <citation type="journal article" date="2018" name="Genome Biol.">
        <title>SKESA: strategic k-mer extension for scrupulous assemblies.</title>
        <authorList>
            <person name="Souvorov A."/>
            <person name="Agarwala R."/>
            <person name="Lipman D.J."/>
        </authorList>
    </citation>
    <scope>NUCLEOTIDE SEQUENCE</scope>
    <source>
        <strain evidence="5">Clostridioides</strain>
        <strain evidence="4">HN1000</strain>
    </source>
</reference>
<name>A0A031WE36_CLODI</name>
<dbReference type="InterPro" id="IPR017850">
    <property type="entry name" value="Alkaline_phosphatase_core_sf"/>
</dbReference>